<evidence type="ECO:0000256" key="3">
    <source>
        <dbReference type="ARBA" id="ARBA00022475"/>
    </source>
</evidence>
<dbReference type="Pfam" id="PF07690">
    <property type="entry name" value="MFS_1"/>
    <property type="match status" value="1"/>
</dbReference>
<evidence type="ECO:0000256" key="4">
    <source>
        <dbReference type="ARBA" id="ARBA00022692"/>
    </source>
</evidence>
<organism evidence="9 10">
    <name type="scientific">Amycolatopsis acidiphila</name>
    <dbReference type="NCBI Taxonomy" id="715473"/>
    <lineage>
        <taxon>Bacteria</taxon>
        <taxon>Bacillati</taxon>
        <taxon>Actinomycetota</taxon>
        <taxon>Actinomycetes</taxon>
        <taxon>Pseudonocardiales</taxon>
        <taxon>Pseudonocardiaceae</taxon>
        <taxon>Amycolatopsis</taxon>
    </lineage>
</organism>
<dbReference type="InterPro" id="IPR036259">
    <property type="entry name" value="MFS_trans_sf"/>
</dbReference>
<feature type="transmembrane region" description="Helical" evidence="7">
    <location>
        <begin position="272"/>
        <end position="297"/>
    </location>
</feature>
<evidence type="ECO:0000256" key="5">
    <source>
        <dbReference type="ARBA" id="ARBA00022989"/>
    </source>
</evidence>
<evidence type="ECO:0000256" key="7">
    <source>
        <dbReference type="SAM" id="Phobius"/>
    </source>
</evidence>
<feature type="transmembrane region" description="Helical" evidence="7">
    <location>
        <begin position="477"/>
        <end position="502"/>
    </location>
</feature>
<keyword evidence="10" id="KW-1185">Reference proteome</keyword>
<dbReference type="EMBL" id="VJZA01000012">
    <property type="protein sequence ID" value="TVT23304.1"/>
    <property type="molecule type" value="Genomic_DNA"/>
</dbReference>
<evidence type="ECO:0000313" key="10">
    <source>
        <dbReference type="Proteomes" id="UP000318578"/>
    </source>
</evidence>
<dbReference type="Gene3D" id="1.20.1720.10">
    <property type="entry name" value="Multidrug resistance protein D"/>
    <property type="match status" value="1"/>
</dbReference>
<keyword evidence="5 7" id="KW-1133">Transmembrane helix</keyword>
<dbReference type="OrthoDB" id="4172724at2"/>
<feature type="domain" description="Major facilitator superfamily (MFS) profile" evidence="8">
    <location>
        <begin position="19"/>
        <end position="505"/>
    </location>
</feature>
<dbReference type="SUPFAM" id="SSF103473">
    <property type="entry name" value="MFS general substrate transporter"/>
    <property type="match status" value="1"/>
</dbReference>
<feature type="transmembrane region" description="Helical" evidence="7">
    <location>
        <begin position="143"/>
        <end position="164"/>
    </location>
</feature>
<dbReference type="GO" id="GO:0022857">
    <property type="term" value="F:transmembrane transporter activity"/>
    <property type="evidence" value="ECO:0007669"/>
    <property type="project" value="InterPro"/>
</dbReference>
<feature type="transmembrane region" description="Helical" evidence="7">
    <location>
        <begin position="338"/>
        <end position="358"/>
    </location>
</feature>
<evidence type="ECO:0000259" key="8">
    <source>
        <dbReference type="PROSITE" id="PS50850"/>
    </source>
</evidence>
<dbReference type="PANTHER" id="PTHR42718:SF47">
    <property type="entry name" value="METHYL VIOLOGEN RESISTANCE PROTEIN SMVA"/>
    <property type="match status" value="1"/>
</dbReference>
<feature type="transmembrane region" description="Helical" evidence="7">
    <location>
        <begin position="364"/>
        <end position="388"/>
    </location>
</feature>
<dbReference type="AlphaFoldDB" id="A0A558AGB7"/>
<accession>A0A558AGB7</accession>
<keyword evidence="2" id="KW-0813">Transport</keyword>
<comment type="caution">
    <text evidence="9">The sequence shown here is derived from an EMBL/GenBank/DDBJ whole genome shotgun (WGS) entry which is preliminary data.</text>
</comment>
<feature type="transmembrane region" description="Helical" evidence="7">
    <location>
        <begin position="170"/>
        <end position="194"/>
    </location>
</feature>
<evidence type="ECO:0000256" key="2">
    <source>
        <dbReference type="ARBA" id="ARBA00022448"/>
    </source>
</evidence>
<feature type="transmembrane region" description="Helical" evidence="7">
    <location>
        <begin position="20"/>
        <end position="44"/>
    </location>
</feature>
<keyword evidence="3" id="KW-1003">Cell membrane</keyword>
<feature type="transmembrane region" description="Helical" evidence="7">
    <location>
        <begin position="309"/>
        <end position="331"/>
    </location>
</feature>
<feature type="transmembrane region" description="Helical" evidence="7">
    <location>
        <begin position="230"/>
        <end position="252"/>
    </location>
</feature>
<reference evidence="9 10" key="1">
    <citation type="submission" date="2019-07" db="EMBL/GenBank/DDBJ databases">
        <title>New species of Amycolatopsis and Streptomyces.</title>
        <authorList>
            <person name="Duangmal K."/>
            <person name="Teo W.F.A."/>
            <person name="Lipun K."/>
        </authorList>
    </citation>
    <scope>NUCLEOTIDE SEQUENCE [LARGE SCALE GENOMIC DNA]</scope>
    <source>
        <strain evidence="9 10">JCM 30562</strain>
    </source>
</reference>
<sequence>MRLETRTGGAESGVRGWVTLALLSLPVFAVAVDSSSLVIVLPTLSADLGASSTEQLWIADIYVFMLAGFLVAMGAFGDWVGQRKLLLVGAAVFSGTSFFAAFAQSVLMLIIARAVMGLAGSVIMALSLGLIGTTFSDRRRRGVGIATRTCAMLAGAAAGPPLGGFVAEQFWWGAVFLLNVPIMATLLIAGRFLLSDKRVAGASKPDLVSAVLAVSSVLIAVYGIKEFARYGPGAPPAVAILAGVAGAVVFFLRQRGCADPLFDFGILRDRSVTVVSAAMLLGGLVLGGAAFFVPLFVQMVRGFSPAESGLSLIPNVLLTIVASIMAARLIVRYSATTLLLIALICAMSGCFAFCLARNPGSLLLVYAGYALISLGVTPVMVLGTNLIMGAVPAAKTGMAASIVTTNGNLGGALGLALLGAAGSAAYRSGLAVPASVPADAVAAARDGISGAVVSAQRLPPKDAEALLDSAHLSFMKAINVVGLAGIALCAVCAVLVVTVFAADQRRKMASP</sequence>
<feature type="transmembrane region" description="Helical" evidence="7">
    <location>
        <begin position="110"/>
        <end position="131"/>
    </location>
</feature>
<dbReference type="PANTHER" id="PTHR42718">
    <property type="entry name" value="MAJOR FACILITATOR SUPERFAMILY MULTIDRUG TRANSPORTER MFSC"/>
    <property type="match status" value="1"/>
</dbReference>
<dbReference type="GO" id="GO:0005886">
    <property type="term" value="C:plasma membrane"/>
    <property type="evidence" value="ECO:0007669"/>
    <property type="project" value="UniProtKB-SubCell"/>
</dbReference>
<dbReference type="PROSITE" id="PS50850">
    <property type="entry name" value="MFS"/>
    <property type="match status" value="1"/>
</dbReference>
<dbReference type="CDD" id="cd17321">
    <property type="entry name" value="MFS_MMR_MDR_like"/>
    <property type="match status" value="1"/>
</dbReference>
<proteinExistence type="predicted"/>
<evidence type="ECO:0000256" key="6">
    <source>
        <dbReference type="ARBA" id="ARBA00023136"/>
    </source>
</evidence>
<feature type="transmembrane region" description="Helical" evidence="7">
    <location>
        <begin position="85"/>
        <end position="104"/>
    </location>
</feature>
<evidence type="ECO:0000313" key="9">
    <source>
        <dbReference type="EMBL" id="TVT23304.1"/>
    </source>
</evidence>
<gene>
    <name evidence="9" type="ORF">FNH06_10470</name>
</gene>
<dbReference type="Gene3D" id="1.20.1250.20">
    <property type="entry name" value="MFS general substrate transporter like domains"/>
    <property type="match status" value="1"/>
</dbReference>
<feature type="transmembrane region" description="Helical" evidence="7">
    <location>
        <begin position="409"/>
        <end position="426"/>
    </location>
</feature>
<keyword evidence="6 7" id="KW-0472">Membrane</keyword>
<feature type="transmembrane region" description="Helical" evidence="7">
    <location>
        <begin position="206"/>
        <end position="224"/>
    </location>
</feature>
<protein>
    <submittedName>
        <fullName evidence="9">MFS transporter</fullName>
    </submittedName>
</protein>
<feature type="transmembrane region" description="Helical" evidence="7">
    <location>
        <begin position="56"/>
        <end position="76"/>
    </location>
</feature>
<name>A0A558AGB7_9PSEU</name>
<dbReference type="Proteomes" id="UP000318578">
    <property type="component" value="Unassembled WGS sequence"/>
</dbReference>
<evidence type="ECO:0000256" key="1">
    <source>
        <dbReference type="ARBA" id="ARBA00004651"/>
    </source>
</evidence>
<comment type="subcellular location">
    <subcellularLocation>
        <location evidence="1">Cell membrane</location>
        <topology evidence="1">Multi-pass membrane protein</topology>
    </subcellularLocation>
</comment>
<keyword evidence="4 7" id="KW-0812">Transmembrane</keyword>
<dbReference type="InterPro" id="IPR020846">
    <property type="entry name" value="MFS_dom"/>
</dbReference>
<dbReference type="InterPro" id="IPR011701">
    <property type="entry name" value="MFS"/>
</dbReference>